<comment type="caution">
    <text evidence="2">The sequence shown here is derived from an EMBL/GenBank/DDBJ whole genome shotgun (WGS) entry which is preliminary data.</text>
</comment>
<dbReference type="Proteomes" id="UP000228952">
    <property type="component" value="Unassembled WGS sequence"/>
</dbReference>
<protein>
    <submittedName>
        <fullName evidence="2">Uncharacterized protein</fullName>
    </submittedName>
</protein>
<evidence type="ECO:0000256" key="1">
    <source>
        <dbReference type="ARBA" id="ARBA00005437"/>
    </source>
</evidence>
<name>A0A2M7W186_9BACT</name>
<dbReference type="InterPro" id="IPR007612">
    <property type="entry name" value="LOR"/>
</dbReference>
<evidence type="ECO:0000313" key="3">
    <source>
        <dbReference type="Proteomes" id="UP000228952"/>
    </source>
</evidence>
<dbReference type="InterPro" id="IPR025659">
    <property type="entry name" value="Tubby-like_C"/>
</dbReference>
<reference evidence="3" key="1">
    <citation type="submission" date="2017-09" db="EMBL/GenBank/DDBJ databases">
        <title>Depth-based differentiation of microbial function through sediment-hosted aquifers and enrichment of novel symbionts in the deep terrestrial subsurface.</title>
        <authorList>
            <person name="Probst A.J."/>
            <person name="Ladd B."/>
            <person name="Jarett J.K."/>
            <person name="Geller-Mcgrath D.E."/>
            <person name="Sieber C.M.K."/>
            <person name="Emerson J.B."/>
            <person name="Anantharaman K."/>
            <person name="Thomas B.C."/>
            <person name="Malmstrom R."/>
            <person name="Stieglmeier M."/>
            <person name="Klingl A."/>
            <person name="Woyke T."/>
            <person name="Ryan C.M."/>
            <person name="Banfield J.F."/>
        </authorList>
    </citation>
    <scope>NUCLEOTIDE SEQUENCE [LARGE SCALE GENOMIC DNA]</scope>
</reference>
<dbReference type="Gene3D" id="2.40.160.200">
    <property type="entry name" value="LURP1-related"/>
    <property type="match status" value="1"/>
</dbReference>
<gene>
    <name evidence="2" type="ORF">COX64_03980</name>
</gene>
<dbReference type="InterPro" id="IPR038595">
    <property type="entry name" value="LOR_sf"/>
</dbReference>
<accession>A0A2M7W186</accession>
<dbReference type="SUPFAM" id="SSF54518">
    <property type="entry name" value="Tubby C-terminal domain-like"/>
    <property type="match status" value="1"/>
</dbReference>
<dbReference type="Pfam" id="PF04525">
    <property type="entry name" value="LOR"/>
    <property type="match status" value="1"/>
</dbReference>
<sequence length="182" mass="21010">MKYTLTRKFFVLLGKEFSITDEQGVLVGYAKQKAFKLREELTIFSDREMKTPLVSMKARNILDFGATYDVHDEISGQTLGSFRRMGARSLFRDEWRIYAPNSEEIGIIQEESKILAFVRRFMTNIIPQNYDLRIGAEDAGGFKQRFNLIKYVLDFEVNEQLLNKYLAFAAAVLLGAIEGRQE</sequence>
<dbReference type="AlphaFoldDB" id="A0A2M7W186"/>
<comment type="similarity">
    <text evidence="1">Belongs to the LOR family.</text>
</comment>
<dbReference type="EMBL" id="PFQB01000101">
    <property type="protein sequence ID" value="PJA12855.1"/>
    <property type="molecule type" value="Genomic_DNA"/>
</dbReference>
<proteinExistence type="inferred from homology"/>
<evidence type="ECO:0000313" key="2">
    <source>
        <dbReference type="EMBL" id="PJA12855.1"/>
    </source>
</evidence>
<organism evidence="2 3">
    <name type="scientific">Candidatus Dojkabacteria bacterium CG_4_10_14_0_2_um_filter_Dojkabacteria_WS6_41_15</name>
    <dbReference type="NCBI Taxonomy" id="2014249"/>
    <lineage>
        <taxon>Bacteria</taxon>
        <taxon>Candidatus Dojkabacteria</taxon>
    </lineage>
</organism>